<proteinExistence type="predicted"/>
<gene>
    <name evidence="1" type="ORF">LCGC14_0746900</name>
</gene>
<comment type="caution">
    <text evidence="1">The sequence shown here is derived from an EMBL/GenBank/DDBJ whole genome shotgun (WGS) entry which is preliminary data.</text>
</comment>
<evidence type="ECO:0000313" key="1">
    <source>
        <dbReference type="EMBL" id="KKN39094.1"/>
    </source>
</evidence>
<organism evidence="1">
    <name type="scientific">marine sediment metagenome</name>
    <dbReference type="NCBI Taxonomy" id="412755"/>
    <lineage>
        <taxon>unclassified sequences</taxon>
        <taxon>metagenomes</taxon>
        <taxon>ecological metagenomes</taxon>
    </lineage>
</organism>
<dbReference type="AlphaFoldDB" id="A0A0F9Q9B5"/>
<name>A0A0F9Q9B5_9ZZZZ</name>
<protein>
    <submittedName>
        <fullName evidence="1">Uncharacterized protein</fullName>
    </submittedName>
</protein>
<sequence length="193" mass="20496">MSTEPYEVVVGPVEVYISPVGTAMPAVTLEPPASPWVLIGTLGNREIGEDGVSLAHEESIEDFRGLGSTGILKSMRTEEGIVISFMLNDITLAEYSRALNLNAKTTDGSDDVIDLYKGVDVATRALLVRGNGLGPNGASKNIQFELPRVRPDAAPDVVFVKGTPAGLALSFRVMDDLNAASSADRHGLIRTET</sequence>
<accession>A0A0F9Q9B5</accession>
<dbReference type="EMBL" id="LAZR01001783">
    <property type="protein sequence ID" value="KKN39094.1"/>
    <property type="molecule type" value="Genomic_DNA"/>
</dbReference>
<reference evidence="1" key="1">
    <citation type="journal article" date="2015" name="Nature">
        <title>Complex archaea that bridge the gap between prokaryotes and eukaryotes.</title>
        <authorList>
            <person name="Spang A."/>
            <person name="Saw J.H."/>
            <person name="Jorgensen S.L."/>
            <person name="Zaremba-Niedzwiedzka K."/>
            <person name="Martijn J."/>
            <person name="Lind A.E."/>
            <person name="van Eijk R."/>
            <person name="Schleper C."/>
            <person name="Guy L."/>
            <person name="Ettema T.J."/>
        </authorList>
    </citation>
    <scope>NUCLEOTIDE SEQUENCE</scope>
</reference>